<gene>
    <name evidence="2" type="ORF">N0V93_008362</name>
</gene>
<dbReference type="EMBL" id="JAPEVB010000005">
    <property type="protein sequence ID" value="KAJ4387761.1"/>
    <property type="molecule type" value="Genomic_DNA"/>
</dbReference>
<sequence length="359" mass="40059">MGFLPKFLTGRPKEGFKPESWDDISTLDQFKSHAKCRLGGPQHIRSHEREYLELATAAQHGSSTKNETQCKSWGEHDLEKFLASKSPPELQPDFQIARPLIYRCMARMSAYPYLHGPELPEALTTEGMLAAVSILLQRPSWLGRPDSMATVDATVAEKHKRQFGALLFRSMRLSSHNRAPGGGKGQEKSGPARPRRSEQDDEDLRQVHLLLTRSRRYRSERFPTKLKSGPPIIAPEDLPSSYSTDLTGCIPRGEFEAFLRICMRLESGQQDVGPTAVEKSHCTTEVDWEEFEAILASSPVVNLDRLPMHLISEMGNQSSFVRGMTLLFSLLISPVEISGAVGENTEGKEQAGEDVDQTL</sequence>
<organism evidence="2 3">
    <name type="scientific">Gnomoniopsis smithogilvyi</name>
    <dbReference type="NCBI Taxonomy" id="1191159"/>
    <lineage>
        <taxon>Eukaryota</taxon>
        <taxon>Fungi</taxon>
        <taxon>Dikarya</taxon>
        <taxon>Ascomycota</taxon>
        <taxon>Pezizomycotina</taxon>
        <taxon>Sordariomycetes</taxon>
        <taxon>Sordariomycetidae</taxon>
        <taxon>Diaporthales</taxon>
        <taxon>Gnomoniaceae</taxon>
        <taxon>Gnomoniopsis</taxon>
    </lineage>
</organism>
<reference evidence="2" key="1">
    <citation type="submission" date="2022-10" db="EMBL/GenBank/DDBJ databases">
        <title>Tapping the CABI collections for fungal endophytes: first genome assemblies for Collariella, Neodidymelliopsis, Ascochyta clinopodiicola, Didymella pomorum, Didymosphaeria variabile, Neocosmospora piperis and Neocucurbitaria cava.</title>
        <authorList>
            <person name="Hill R."/>
        </authorList>
    </citation>
    <scope>NUCLEOTIDE SEQUENCE</scope>
    <source>
        <strain evidence="2">IMI 355082</strain>
    </source>
</reference>
<comment type="caution">
    <text evidence="2">The sequence shown here is derived from an EMBL/GenBank/DDBJ whole genome shotgun (WGS) entry which is preliminary data.</text>
</comment>
<dbReference type="AlphaFoldDB" id="A0A9W8YMJ8"/>
<accession>A0A9W8YMJ8</accession>
<evidence type="ECO:0000313" key="2">
    <source>
        <dbReference type="EMBL" id="KAJ4387761.1"/>
    </source>
</evidence>
<evidence type="ECO:0000256" key="1">
    <source>
        <dbReference type="SAM" id="MobiDB-lite"/>
    </source>
</evidence>
<proteinExistence type="predicted"/>
<name>A0A9W8YMJ8_9PEZI</name>
<protein>
    <submittedName>
        <fullName evidence="2">Uncharacterized protein</fullName>
    </submittedName>
</protein>
<dbReference type="Proteomes" id="UP001140453">
    <property type="component" value="Unassembled WGS sequence"/>
</dbReference>
<evidence type="ECO:0000313" key="3">
    <source>
        <dbReference type="Proteomes" id="UP001140453"/>
    </source>
</evidence>
<dbReference type="OrthoDB" id="4436136at2759"/>
<keyword evidence="3" id="KW-1185">Reference proteome</keyword>
<feature type="region of interest" description="Disordered" evidence="1">
    <location>
        <begin position="175"/>
        <end position="205"/>
    </location>
</feature>